<dbReference type="AlphaFoldDB" id="Q9M0U4"/>
<name>Q9M0U4_ARATH</name>
<feature type="compositionally biased region" description="Acidic residues" evidence="1">
    <location>
        <begin position="244"/>
        <end position="256"/>
    </location>
</feature>
<feature type="compositionally biased region" description="Basic and acidic residues" evidence="1">
    <location>
        <begin position="218"/>
        <end position="230"/>
    </location>
</feature>
<dbReference type="EMBL" id="AL161504">
    <property type="protein sequence ID" value="CAB77924.1"/>
    <property type="molecule type" value="Genomic_DNA"/>
</dbReference>
<accession>Q9M0U4</accession>
<gene>
    <name evidence="2" type="ordered locus">At4g05600</name>
</gene>
<reference evidence="2" key="3">
    <citation type="submission" date="2000-03" db="EMBL/GenBank/DDBJ databases">
        <authorList>
            <person name="EU Arabidopsis sequencing project"/>
        </authorList>
    </citation>
    <scope>NUCLEOTIDE SEQUENCE</scope>
</reference>
<feature type="region of interest" description="Disordered" evidence="1">
    <location>
        <begin position="204"/>
        <end position="256"/>
    </location>
</feature>
<dbReference type="PIR" id="D85070">
    <property type="entry name" value="D85070"/>
</dbReference>
<evidence type="ECO:0000256" key="1">
    <source>
        <dbReference type="SAM" id="MobiDB-lite"/>
    </source>
</evidence>
<reference evidence="2" key="2">
    <citation type="submission" date="2000-03" db="EMBL/GenBank/DDBJ databases">
        <authorList>
            <person name="Lamar B."/>
            <person name="Stoneking T."/>
            <person name="Stumpf J."/>
            <person name="Mewes H.W."/>
            <person name="Lemcke K."/>
            <person name="Mayer K.F.X."/>
        </authorList>
    </citation>
    <scope>NUCLEOTIDE SEQUENCE</scope>
</reference>
<evidence type="ECO:0000313" key="2">
    <source>
        <dbReference type="EMBL" id="CAB77924.1"/>
    </source>
</evidence>
<protein>
    <submittedName>
        <fullName evidence="2">Uncharacterized protein AT4g05600</fullName>
    </submittedName>
</protein>
<sequence>MGDPIREWGAPGFFDHSIYARCIRARRRRYRLRSDLVTGLIRPKYRFAYVGSSVAQVFYLVGLVGWPGIFAGGFLEENPAPIVMKLKDQLWMFEKRFNKFSMSIDPEKMETTLAIKEDKRFRNRMEEIIPTYSPEVPKPPTKPSSEEEHLILDSIAEELLELWIGYKAQEDTIGKLIHKMEELNSTILELQEMVKGYPSFELEDWSKEPGSEEEDYSADQKEAYFEEKSNEYSSYHMSRKDATYDSDTENSTTEDEDFSVPLLNLFLTKLCKSQA</sequence>
<organism evidence="2">
    <name type="scientific">Arabidopsis thaliana</name>
    <name type="common">Mouse-ear cress</name>
    <dbReference type="NCBI Taxonomy" id="3702"/>
    <lineage>
        <taxon>Eukaryota</taxon>
        <taxon>Viridiplantae</taxon>
        <taxon>Streptophyta</taxon>
        <taxon>Embryophyta</taxon>
        <taxon>Tracheophyta</taxon>
        <taxon>Spermatophyta</taxon>
        <taxon>Magnoliopsida</taxon>
        <taxon>eudicotyledons</taxon>
        <taxon>Gunneridae</taxon>
        <taxon>Pentapetalae</taxon>
        <taxon>rosids</taxon>
        <taxon>malvids</taxon>
        <taxon>Brassicales</taxon>
        <taxon>Brassicaceae</taxon>
        <taxon>Camelineae</taxon>
        <taxon>Arabidopsis</taxon>
    </lineage>
</organism>
<reference key="1">
    <citation type="journal article" date="1999" name="Nature">
        <title>Sequence and analysis of chromosome 4 of the plant Arabidopsis thaliana.</title>
        <authorList>
            <consortium name="EU"/>
            <consortium name="CSHL and WU Arabidopsis Sequencing Project"/>
            <person name="Mayer K."/>
            <person name="Schuller C."/>
            <person name="Wambutt R."/>
            <person name="Murphy G."/>
            <person name="Volckaert G."/>
            <person name="Pohl T."/>
            <person name="Dusterhoft A."/>
            <person name="Stiekema W."/>
            <person name="Entian K.D."/>
            <person name="Terryn N."/>
            <person name="Harris B."/>
            <person name="Ansorge W."/>
            <person name="Brandt P."/>
            <person name="Grivell L."/>
            <person name="Rieger M."/>
            <person name="Weichselgartner M."/>
            <person name="de Simone V."/>
            <person name="Obermaier B."/>
            <person name="Mache R."/>
            <person name="Muller M."/>
            <person name="Kreis M."/>
            <person name="Delseny M."/>
            <person name="Puigdomenech P."/>
            <person name="Watson M."/>
            <person name="Schmidtheini T."/>
            <person name="Reichert B."/>
            <person name="Portatelle D."/>
            <person name="Perez-Alonso M."/>
            <person name="Boutry M."/>
            <person name="Bancroft I."/>
            <person name="Vos P."/>
            <person name="Hoheisel J."/>
            <person name="Zimmermann W."/>
            <person name="Wedler H."/>
            <person name="Ridley P."/>
            <person name="Langham S.A."/>
            <person name="McCullagh B."/>
            <person name="Bilham L."/>
            <person name="Robben J."/>
            <person name="Van der Schueren J."/>
            <person name="Grymonprez B."/>
            <person name="Chuang Y.J."/>
            <person name="Vandenbussche F."/>
            <person name="Braeken M."/>
            <person name="Weltjens I."/>
            <person name="Voet M."/>
            <person name="Bastiaens I."/>
            <person name="Aert R."/>
            <person name="Defoor E."/>
            <person name="Weitzenegger T."/>
            <person name="Bothe G."/>
            <person name="Ramsperger U."/>
            <person name="Hilbert H."/>
            <person name="Braun M."/>
            <person name="Holzer E."/>
            <person name="Brandt A."/>
            <person name="Peters S."/>
            <person name="van Staveren M."/>
            <person name="Dirske W."/>
            <person name="Mooijman P."/>
            <person name="Klein Lankhorst R."/>
            <person name="Rose M."/>
            <person name="Hauf J."/>
            <person name="Kotter P."/>
            <person name="Berneiser S."/>
            <person name="Hempel S."/>
            <person name="Feldpausch M."/>
            <person name="Lamberth S."/>
            <person name="Van den Daele H."/>
            <person name="De Keyser A."/>
            <person name="Buysshaert C."/>
            <person name="Gielen J."/>
            <person name="Villarroel R."/>
            <person name="De Clercq R."/>
            <person name="Van Montagu M."/>
            <person name="Rogers J."/>
            <person name="Cronin A."/>
            <person name="Quail M."/>
            <person name="Bray-Allen S."/>
            <person name="Clark L."/>
            <person name="Doggett J."/>
            <person name="Hall S."/>
            <person name="Kay M."/>
            <person name="Lennard N."/>
            <person name="McLay K."/>
            <person name="Mayes R."/>
            <person name="Pettett A."/>
            <person name="Rajandream M.A."/>
            <person name="Lyne M."/>
            <person name="Benes V."/>
            <person name="Rechmann S."/>
            <person name="Borkova D."/>
            <person name="Blocker H."/>
            <person name="Scharfe M."/>
            <person name="Grimm M."/>
            <person name="Lohnert T.H."/>
            <person name="Dose S."/>
            <person name="de Haan M."/>
            <person name="Maarse A."/>
            <person name="Schafer M."/>
            <person name="Muller-Auer S."/>
            <person name="Gabel C."/>
            <person name="Fuchs M."/>
            <person name="Fartmann B."/>
            <person name="Granderath K."/>
            <person name="Dauner D."/>
            <person name="Herzl A."/>
            <person name="Neumann S."/>
            <person name="Argiriou A."/>
            <person name="Vitale D."/>
            <person name="Liguori R."/>
            <person name="Piravandi E."/>
            <person name="Massenet O."/>
            <person name="Quigley F."/>
            <person name="Clabauld G."/>
            <person name="Mundlein A."/>
            <person name="Felber R."/>
            <person name="Schnabl S."/>
            <person name="Hiller R."/>
            <person name="Schmidt W."/>
            <person name="Lecharny A."/>
            <person name="Aubourg S."/>
            <person name="Chefdor F."/>
            <person name="Cooke R."/>
            <person name="Berger C."/>
            <person name="Montfort A."/>
            <person name="Casacuberta E."/>
            <person name="Gibbons T."/>
            <person name="Weber N."/>
            <person name="Vandenbol M."/>
            <person name="Bargues M."/>
            <person name="Terol J."/>
            <person name="Torres A."/>
            <person name="Perez-Perez A."/>
            <person name="Purnelle B."/>
            <person name="Bent E."/>
            <person name="Johnson S."/>
            <person name="Tacon D."/>
            <person name="Jesse T."/>
            <person name="Heijnen L."/>
            <person name="Schwarz S."/>
            <person name="Scholler P."/>
            <person name="Heber S."/>
            <person name="Francs P."/>
            <person name="Bielke C."/>
            <person name="Frishman D."/>
            <person name="Haase D."/>
            <person name="Lemcke K."/>
            <person name="Mewes H.W."/>
            <person name="Stocker S."/>
            <person name="Zaccaria P."/>
            <person name="Bevan M."/>
            <person name="Wilson R.K."/>
            <person name="de la Bastide M."/>
            <person name="Habermann K."/>
            <person name="Parnell L."/>
            <person name="Dedhia N."/>
            <person name="Gnoj L."/>
            <person name="Schutz K."/>
            <person name="Huang E."/>
            <person name="Spiegel L."/>
            <person name="Sehkon M."/>
            <person name="Murray J."/>
            <person name="Sheet P."/>
            <person name="Cordes M."/>
            <person name="Abu-Threideh J."/>
            <person name="Stoneking T."/>
            <person name="Kalicki J."/>
            <person name="Graves T."/>
            <person name="Harmon G."/>
            <person name="Edwards J."/>
            <person name="Latreille P."/>
            <person name="Courtney L."/>
            <person name="Cloud J."/>
            <person name="Abbott A."/>
            <person name="Scott K."/>
            <person name="Johnson D."/>
            <person name="Minx P."/>
            <person name="Bentley D."/>
            <person name="Fulton B."/>
            <person name="Miller N."/>
            <person name="Greco T."/>
            <person name="Kemp K."/>
            <person name="Kramer J."/>
            <person name="Fulton L."/>
            <person name="Mardis E."/>
            <person name="Dante M."/>
            <person name="Pepin K."/>
            <person name="Hillier L."/>
            <person name="Nelson J."/>
            <person name="Spieth J."/>
            <person name="Ryan E."/>
            <person name="Andrews S."/>
            <person name="Geisel C."/>
            <person name="Layman D."/>
            <person name="Du H."/>
            <person name="Ali J."/>
            <person name="Berghoff A."/>
            <person name="Jones K."/>
            <person name="Drone K."/>
            <person name="Cotton M."/>
            <person name="Joshu C."/>
            <person name="Antonoiu B."/>
            <person name="Zidanic M."/>
            <person name="Strong C."/>
            <person name="Sun H."/>
            <person name="Lamar B."/>
            <person name="Yordan C."/>
            <person name="Ma P."/>
            <person name="Zhong J."/>
            <person name="Preston R."/>
            <person name="Vil D."/>
            <person name="Shekher M."/>
            <person name="Matero A."/>
            <person name="Shah R."/>
            <person name="Swaby I.K."/>
            <person name="O'Shaughnessy A."/>
            <person name="Rodriguez M."/>
            <person name="Hoffmann J."/>
            <person name="Till S."/>
            <person name="Granat S."/>
            <person name="Shohdy N."/>
            <person name="Hasegawa A."/>
            <person name="Hameed A."/>
            <person name="Lodhi M."/>
            <person name="Johnson A."/>
            <person name="Chen E."/>
            <person name="Marra M."/>
            <person name="Martienssen R."/>
            <person name="McCombie W.R."/>
        </authorList>
    </citation>
    <scope>NUCLEOTIDE SEQUENCE [LARGE SCALE GENOMIC DNA]</scope>
    <source>
        <strain>cv. Columbia</strain>
    </source>
</reference>
<proteinExistence type="predicted"/>